<name>A0A1I7TN90_9PELO</name>
<sequence length="199" mass="22843">METTILYTDVHNHVKRIYDKIVTRFRNEVFRGDLTRTDDSQKPNIRRNAFKMAIEELARRVDGTTVFYLTGLKPMPKCLSDHIKQNLEHTFRESVKEAYKDDCDWMEASSDTNLLAMPTVEDIQAELLADIATRTEEIRSYASRHREVWPPAPKEGDIVVPTGGLAKCICSPGCTVEVGQPAYRVLSKEEIKRLPKFKK</sequence>
<dbReference type="WBParaSite" id="Csp11.Scaffold629.g10121.t1">
    <property type="protein sequence ID" value="Csp11.Scaffold629.g10121.t1"/>
    <property type="gene ID" value="Csp11.Scaffold629.g10121"/>
</dbReference>
<dbReference type="Proteomes" id="UP000095282">
    <property type="component" value="Unplaced"/>
</dbReference>
<evidence type="ECO:0000313" key="1">
    <source>
        <dbReference type="Proteomes" id="UP000095282"/>
    </source>
</evidence>
<dbReference type="PANTHER" id="PTHR36942:SF1">
    <property type="entry name" value="IMMUNITY PROTEIN 72 OF POLYMORPHIC TOXIN SYSTEM-RELATED"/>
    <property type="match status" value="1"/>
</dbReference>
<dbReference type="PANTHER" id="PTHR36942">
    <property type="entry name" value="PROTEIN CBG10268"/>
    <property type="match status" value="1"/>
</dbReference>
<protein>
    <submittedName>
        <fullName evidence="2">PEP-utilizers domain-containing protein</fullName>
    </submittedName>
</protein>
<dbReference type="AlphaFoldDB" id="A0A1I7TN90"/>
<dbReference type="eggNOG" id="ENOG502TKHB">
    <property type="taxonomic scope" value="Eukaryota"/>
</dbReference>
<reference evidence="2" key="1">
    <citation type="submission" date="2016-11" db="UniProtKB">
        <authorList>
            <consortium name="WormBaseParasite"/>
        </authorList>
    </citation>
    <scope>IDENTIFICATION</scope>
</reference>
<proteinExistence type="predicted"/>
<organism evidence="1 2">
    <name type="scientific">Caenorhabditis tropicalis</name>
    <dbReference type="NCBI Taxonomy" id="1561998"/>
    <lineage>
        <taxon>Eukaryota</taxon>
        <taxon>Metazoa</taxon>
        <taxon>Ecdysozoa</taxon>
        <taxon>Nematoda</taxon>
        <taxon>Chromadorea</taxon>
        <taxon>Rhabditida</taxon>
        <taxon>Rhabditina</taxon>
        <taxon>Rhabditomorpha</taxon>
        <taxon>Rhabditoidea</taxon>
        <taxon>Rhabditidae</taxon>
        <taxon>Peloderinae</taxon>
        <taxon>Caenorhabditis</taxon>
    </lineage>
</organism>
<keyword evidence="1" id="KW-1185">Reference proteome</keyword>
<accession>A0A1I7TN90</accession>
<evidence type="ECO:0000313" key="2">
    <source>
        <dbReference type="WBParaSite" id="Csp11.Scaffold629.g10121.t1"/>
    </source>
</evidence>